<dbReference type="EMBL" id="BDSG01000077">
    <property type="protein sequence ID" value="GBL11456.1"/>
    <property type="molecule type" value="Genomic_DNA"/>
</dbReference>
<dbReference type="Pfam" id="PF06094">
    <property type="entry name" value="GGACT"/>
    <property type="match status" value="1"/>
</dbReference>
<protein>
    <recommendedName>
        <fullName evidence="1">Gamma-glutamylcyclotransferase AIG2-like domain-containing protein</fullName>
    </recommendedName>
</protein>
<dbReference type="InterPro" id="IPR009288">
    <property type="entry name" value="AIG2-like_dom"/>
</dbReference>
<dbReference type="AlphaFoldDB" id="A0A2Z6UU62"/>
<dbReference type="CDD" id="cd06661">
    <property type="entry name" value="GGCT_like"/>
    <property type="match status" value="1"/>
</dbReference>
<comment type="caution">
    <text evidence="2">The sequence shown here is derived from an EMBL/GenBank/DDBJ whole genome shotgun (WGS) entry which is preliminary data.</text>
</comment>
<dbReference type="RefSeq" id="WP_110579740.1">
    <property type="nucleotide sequence ID" value="NZ_BDSG01000077.1"/>
</dbReference>
<feature type="domain" description="Gamma-glutamylcyclotransferase AIG2-like" evidence="1">
    <location>
        <begin position="4"/>
        <end position="129"/>
    </location>
</feature>
<dbReference type="Proteomes" id="UP000248272">
    <property type="component" value="Unassembled WGS sequence"/>
</dbReference>
<dbReference type="SUPFAM" id="SSF110857">
    <property type="entry name" value="Gamma-glutamyl cyclotransferase-like"/>
    <property type="match status" value="1"/>
</dbReference>
<reference evidence="2 3" key="1">
    <citation type="journal article" date="2018" name="Front. Microbiol.">
        <title>Adaptation of the Freshwater Bloom-Forming Cyanobacterium Microcystis aeruginosa to Brackish Water Is Driven by Recent Horizontal Transfer of Sucrose Genes.</title>
        <authorList>
            <person name="Tanabe Y."/>
            <person name="Hodoki Y."/>
            <person name="Sano T."/>
            <person name="Tada K."/>
            <person name="Watanabe M.M."/>
        </authorList>
    </citation>
    <scope>NUCLEOTIDE SEQUENCE [LARGE SCALE GENOMIC DNA]</scope>
    <source>
        <strain evidence="2 3">Sj</strain>
    </source>
</reference>
<proteinExistence type="predicted"/>
<dbReference type="Gene3D" id="3.10.490.10">
    <property type="entry name" value="Gamma-glutamyl cyclotransferase-like"/>
    <property type="match status" value="1"/>
</dbReference>
<evidence type="ECO:0000259" key="1">
    <source>
        <dbReference type="Pfam" id="PF06094"/>
    </source>
</evidence>
<evidence type="ECO:0000313" key="2">
    <source>
        <dbReference type="EMBL" id="GBL11456.1"/>
    </source>
</evidence>
<dbReference type="InterPro" id="IPR013024">
    <property type="entry name" value="GGCT-like"/>
</dbReference>
<organism evidence="2 3">
    <name type="scientific">Microcystis aeruginosa Sj</name>
    <dbReference type="NCBI Taxonomy" id="1979544"/>
    <lineage>
        <taxon>Bacteria</taxon>
        <taxon>Bacillati</taxon>
        <taxon>Cyanobacteriota</taxon>
        <taxon>Cyanophyceae</taxon>
        <taxon>Oscillatoriophycideae</taxon>
        <taxon>Chroococcales</taxon>
        <taxon>Microcystaceae</taxon>
        <taxon>Microcystis</taxon>
    </lineage>
</organism>
<sequence length="135" mass="15409">MMEVFVYGTLKPRESNYSAYCAGKVINSKTAYTKGHLYHLTALGYPGLTEGDGWVKGILLTFNADYDIGLLDGLEDYQPGRSPEENEYQRRRIPIYNLERELICEAWGYMMTPAKIAFHGGVWLPSGWWTSSDRE</sequence>
<accession>A0A2Z6UU62</accession>
<dbReference type="InterPro" id="IPR036568">
    <property type="entry name" value="GGCT-like_sf"/>
</dbReference>
<gene>
    <name evidence="2" type="ORF">MSj_02961</name>
</gene>
<evidence type="ECO:0000313" key="3">
    <source>
        <dbReference type="Proteomes" id="UP000248272"/>
    </source>
</evidence>
<name>A0A2Z6UU62_MICAE</name>